<dbReference type="AlphaFoldDB" id="A0A6N2N576"/>
<protein>
    <submittedName>
        <fullName evidence="1">Uncharacterized protein</fullName>
    </submittedName>
</protein>
<organism evidence="1">
    <name type="scientific">Salix viminalis</name>
    <name type="common">Common osier</name>
    <name type="synonym">Basket willow</name>
    <dbReference type="NCBI Taxonomy" id="40686"/>
    <lineage>
        <taxon>Eukaryota</taxon>
        <taxon>Viridiplantae</taxon>
        <taxon>Streptophyta</taxon>
        <taxon>Embryophyta</taxon>
        <taxon>Tracheophyta</taxon>
        <taxon>Spermatophyta</taxon>
        <taxon>Magnoliopsida</taxon>
        <taxon>eudicotyledons</taxon>
        <taxon>Gunneridae</taxon>
        <taxon>Pentapetalae</taxon>
        <taxon>rosids</taxon>
        <taxon>fabids</taxon>
        <taxon>Malpighiales</taxon>
        <taxon>Salicaceae</taxon>
        <taxon>Saliceae</taxon>
        <taxon>Salix</taxon>
    </lineage>
</organism>
<name>A0A6N2N576_SALVM</name>
<accession>A0A6N2N576</accession>
<proteinExistence type="predicted"/>
<sequence length="88" mass="10349">MKSHRNLSCYGKENARMHCIHCSSLARGGQCGIWHQWQWLRSYLEGIIFRYTPERVVSKGFFLMLREANLKECCALPGRIISAFWKKN</sequence>
<dbReference type="EMBL" id="CAADRP010001913">
    <property type="protein sequence ID" value="VFU56072.1"/>
    <property type="molecule type" value="Genomic_DNA"/>
</dbReference>
<evidence type="ECO:0000313" key="1">
    <source>
        <dbReference type="EMBL" id="VFU56072.1"/>
    </source>
</evidence>
<reference evidence="1" key="1">
    <citation type="submission" date="2019-03" db="EMBL/GenBank/DDBJ databases">
        <authorList>
            <person name="Mank J."/>
            <person name="Almeida P."/>
        </authorList>
    </citation>
    <scope>NUCLEOTIDE SEQUENCE</scope>
    <source>
        <strain evidence="1">78183</strain>
    </source>
</reference>
<gene>
    <name evidence="1" type="ORF">SVIM_LOCUS400754</name>
</gene>